<proteinExistence type="predicted"/>
<dbReference type="EMBL" id="CP072801">
    <property type="protein sequence ID" value="QTR46483.1"/>
    <property type="molecule type" value="Genomic_DNA"/>
</dbReference>
<organism evidence="1 2">
    <name type="scientific">Thiothrix litoralis</name>
    <dbReference type="NCBI Taxonomy" id="2891210"/>
    <lineage>
        <taxon>Bacteria</taxon>
        <taxon>Pseudomonadati</taxon>
        <taxon>Pseudomonadota</taxon>
        <taxon>Gammaproteobacteria</taxon>
        <taxon>Thiotrichales</taxon>
        <taxon>Thiotrichaceae</taxon>
        <taxon>Thiothrix</taxon>
    </lineage>
</organism>
<evidence type="ECO:0000313" key="2">
    <source>
        <dbReference type="Proteomes" id="UP000672039"/>
    </source>
</evidence>
<gene>
    <name evidence="1" type="ORF">J9253_00520</name>
</gene>
<accession>A0ABX7WVF8</accession>
<dbReference type="Proteomes" id="UP000672039">
    <property type="component" value="Chromosome"/>
</dbReference>
<name>A0ABX7WVF8_9GAMM</name>
<evidence type="ECO:0000313" key="1">
    <source>
        <dbReference type="EMBL" id="QTR46483.1"/>
    </source>
</evidence>
<dbReference type="RefSeq" id="WP_210222818.1">
    <property type="nucleotide sequence ID" value="NZ_CP072801.1"/>
</dbReference>
<keyword evidence="2" id="KW-1185">Reference proteome</keyword>
<protein>
    <submittedName>
        <fullName evidence="1">Uncharacterized protein</fullName>
    </submittedName>
</protein>
<reference evidence="1 2" key="1">
    <citation type="submission" date="2021-04" db="EMBL/GenBank/DDBJ databases">
        <title>Genomics, taxonomy and metabolism of representatives of sulfur bacteria of the genus Thiothrix: Thiothrix fructosivorans QT, Thiothrix unzii A1T and three new species, Thiothrix subterranea sp. nov., Thiothrix litoralis sp. nov. and 'Candidatus Thiothrix anitrata' sp. nov.</title>
        <authorList>
            <person name="Ravin N.V."/>
            <person name="Smolyakov D."/>
            <person name="Rudenko T.S."/>
            <person name="Mardanov A.V."/>
            <person name="Beletsky A.V."/>
            <person name="Markov N.D."/>
            <person name="Fomenkov A.I."/>
            <person name="Roberts R.J."/>
            <person name="Karnachuk O.V."/>
            <person name="Novikov A."/>
            <person name="Grabovich M.Y."/>
        </authorList>
    </citation>
    <scope>NUCLEOTIDE SEQUENCE [LARGE SCALE GENOMIC DNA]</scope>
    <source>
        <strain evidence="1 2">AS</strain>
    </source>
</reference>
<sequence>MTASQAFQSLNEPLEGLSAQVSELEALLETIRDSGSHDARTGGLVSIAERLAHLLQADVIALIVSCSKQAKEAQP</sequence>